<dbReference type="OrthoDB" id="6112377at2"/>
<feature type="domain" description="DUF4123" evidence="1">
    <location>
        <begin position="32"/>
        <end position="151"/>
    </location>
</feature>
<dbReference type="RefSeq" id="WP_112158706.1">
    <property type="nucleotide sequence ID" value="NZ_QKRX01000004.1"/>
</dbReference>
<dbReference type="Pfam" id="PF13503">
    <property type="entry name" value="DUF4123"/>
    <property type="match status" value="1"/>
</dbReference>
<dbReference type="EMBL" id="QKRX01000004">
    <property type="protein sequence ID" value="RAU18601.1"/>
    <property type="molecule type" value="Genomic_DNA"/>
</dbReference>
<organism evidence="2 3">
    <name type="scientific">Nitrincola tibetensis</name>
    <dbReference type="NCBI Taxonomy" id="2219697"/>
    <lineage>
        <taxon>Bacteria</taxon>
        <taxon>Pseudomonadati</taxon>
        <taxon>Pseudomonadota</taxon>
        <taxon>Gammaproteobacteria</taxon>
        <taxon>Oceanospirillales</taxon>
        <taxon>Oceanospirillaceae</taxon>
        <taxon>Nitrincola</taxon>
    </lineage>
</organism>
<accession>A0A364NND3</accession>
<evidence type="ECO:0000313" key="2">
    <source>
        <dbReference type="EMBL" id="RAU18601.1"/>
    </source>
</evidence>
<gene>
    <name evidence="2" type="ORF">DN062_07470</name>
</gene>
<evidence type="ECO:0000313" key="3">
    <source>
        <dbReference type="Proteomes" id="UP000250744"/>
    </source>
</evidence>
<comment type="caution">
    <text evidence="2">The sequence shown here is derived from an EMBL/GenBank/DDBJ whole genome shotgun (WGS) entry which is preliminary data.</text>
</comment>
<dbReference type="InterPro" id="IPR025391">
    <property type="entry name" value="DUF4123"/>
</dbReference>
<dbReference type="AlphaFoldDB" id="A0A364NND3"/>
<reference evidence="2 3" key="1">
    <citation type="submission" date="2018-06" db="EMBL/GenBank/DDBJ databases">
        <title>Nitrincola tibetense sp. nov., isolated from Lake XuguoCo on Tibetan Plateau.</title>
        <authorList>
            <person name="Xing P."/>
        </authorList>
    </citation>
    <scope>NUCLEOTIDE SEQUENCE [LARGE SCALE GENOMIC DNA]</scope>
    <source>
        <strain evidence="3">xg18</strain>
    </source>
</reference>
<name>A0A364NND3_9GAMM</name>
<sequence length="336" mass="38409">MDAFQQDVNNKPCISISETTWPVIQSIKTSRLWALVDGANWPEIQSILADYAPHHICLYSTADPDSQRSAPWLICVESDSEIQSLLLQRDPNTHAVIFFHSEQEMRQLRDHFRHFTMLWTPVNPNAPVYFRFYDPRVLLDMVSALNIQKLSQFYSGIGSFYVPLTFQMQLPASSSIATEELGKRASSPTRFIKLALENVPDLAQHNSNQSFKVNPNEYQMFIHLLNQRSVLNLAVALFQAYDEQFPAYNYVDAAQLAYQNAPKYRFTTQNEMTVLADCFLWLGHNFPENSPDAAVLINDPQSQGLQHLYAWLQSIKTAAPLAIDGRSHLREAGRRQ</sequence>
<dbReference type="Proteomes" id="UP000250744">
    <property type="component" value="Unassembled WGS sequence"/>
</dbReference>
<evidence type="ECO:0000259" key="1">
    <source>
        <dbReference type="Pfam" id="PF13503"/>
    </source>
</evidence>
<keyword evidence="3" id="KW-1185">Reference proteome</keyword>
<proteinExistence type="predicted"/>
<protein>
    <recommendedName>
        <fullName evidence="1">DUF4123 domain-containing protein</fullName>
    </recommendedName>
</protein>